<proteinExistence type="predicted"/>
<dbReference type="Proteomes" id="UP001630127">
    <property type="component" value="Unassembled WGS sequence"/>
</dbReference>
<organism evidence="2 3">
    <name type="scientific">Cinchona calisaya</name>
    <dbReference type="NCBI Taxonomy" id="153742"/>
    <lineage>
        <taxon>Eukaryota</taxon>
        <taxon>Viridiplantae</taxon>
        <taxon>Streptophyta</taxon>
        <taxon>Embryophyta</taxon>
        <taxon>Tracheophyta</taxon>
        <taxon>Spermatophyta</taxon>
        <taxon>Magnoliopsida</taxon>
        <taxon>eudicotyledons</taxon>
        <taxon>Gunneridae</taxon>
        <taxon>Pentapetalae</taxon>
        <taxon>asterids</taxon>
        <taxon>lamiids</taxon>
        <taxon>Gentianales</taxon>
        <taxon>Rubiaceae</taxon>
        <taxon>Cinchonoideae</taxon>
        <taxon>Cinchoneae</taxon>
        <taxon>Cinchona</taxon>
    </lineage>
</organism>
<dbReference type="PANTHER" id="PTHR47723:SF19">
    <property type="entry name" value="POLYNUCLEOTIDYL TRANSFERASE, RIBONUCLEASE H-LIKE SUPERFAMILY PROTEIN"/>
    <property type="match status" value="1"/>
</dbReference>
<comment type="caution">
    <text evidence="2">The sequence shown here is derived from an EMBL/GenBank/DDBJ whole genome shotgun (WGS) entry which is preliminary data.</text>
</comment>
<evidence type="ECO:0000313" key="3">
    <source>
        <dbReference type="Proteomes" id="UP001630127"/>
    </source>
</evidence>
<reference evidence="2 3" key="1">
    <citation type="submission" date="2024-11" db="EMBL/GenBank/DDBJ databases">
        <title>A near-complete genome assembly of Cinchona calisaya.</title>
        <authorList>
            <person name="Lian D.C."/>
            <person name="Zhao X.W."/>
            <person name="Wei L."/>
        </authorList>
    </citation>
    <scope>NUCLEOTIDE SEQUENCE [LARGE SCALE GENOMIC DNA]</scope>
    <source>
        <tissue evidence="2">Nenye</tissue>
    </source>
</reference>
<dbReference type="Gene3D" id="3.30.420.10">
    <property type="entry name" value="Ribonuclease H-like superfamily/Ribonuclease H"/>
    <property type="match status" value="1"/>
</dbReference>
<keyword evidence="3" id="KW-1185">Reference proteome</keyword>
<dbReference type="PANTHER" id="PTHR47723">
    <property type="entry name" value="OS05G0353850 PROTEIN"/>
    <property type="match status" value="1"/>
</dbReference>
<feature type="domain" description="RNase H type-1" evidence="1">
    <location>
        <begin position="12"/>
        <end position="112"/>
    </location>
</feature>
<accession>A0ABD3ATU8</accession>
<dbReference type="InterPro" id="IPR036397">
    <property type="entry name" value="RNaseH_sf"/>
</dbReference>
<sequence length="115" mass="12554">MVASNTCLFNLNTNGASKGSLKSSSREGVIIDSLGYVLVAFSNLYGKNSSLVLEARALLDYLQLEFDHGITHLDIELDSLILTSVVRNSKSAWMISQLVRQNQSIILEFTGISST</sequence>
<protein>
    <recommendedName>
        <fullName evidence="1">RNase H type-1 domain-containing protein</fullName>
    </recommendedName>
</protein>
<gene>
    <name evidence="2" type="ORF">ACH5RR_003051</name>
</gene>
<name>A0ABD3ATU8_9GENT</name>
<evidence type="ECO:0000313" key="2">
    <source>
        <dbReference type="EMBL" id="KAL3534590.1"/>
    </source>
</evidence>
<evidence type="ECO:0000259" key="1">
    <source>
        <dbReference type="Pfam" id="PF13456"/>
    </source>
</evidence>
<dbReference type="InterPro" id="IPR053151">
    <property type="entry name" value="RNase_H-like"/>
</dbReference>
<dbReference type="EMBL" id="JBJUIK010000002">
    <property type="protein sequence ID" value="KAL3534590.1"/>
    <property type="molecule type" value="Genomic_DNA"/>
</dbReference>
<dbReference type="AlphaFoldDB" id="A0ABD3ATU8"/>
<dbReference type="InterPro" id="IPR002156">
    <property type="entry name" value="RNaseH_domain"/>
</dbReference>
<dbReference type="Pfam" id="PF13456">
    <property type="entry name" value="RVT_3"/>
    <property type="match status" value="1"/>
</dbReference>